<dbReference type="AlphaFoldDB" id="A0A4Q7LXY7"/>
<organism evidence="4 5">
    <name type="scientific">Xylanimonas ulmi</name>
    <dbReference type="NCBI Taxonomy" id="228973"/>
    <lineage>
        <taxon>Bacteria</taxon>
        <taxon>Bacillati</taxon>
        <taxon>Actinomycetota</taxon>
        <taxon>Actinomycetes</taxon>
        <taxon>Micrococcales</taxon>
        <taxon>Promicromonosporaceae</taxon>
        <taxon>Xylanimonas</taxon>
    </lineage>
</organism>
<dbReference type="SUPFAM" id="SSF51735">
    <property type="entry name" value="NAD(P)-binding Rossmann-fold domains"/>
    <property type="match status" value="1"/>
</dbReference>
<dbReference type="CDD" id="cd05254">
    <property type="entry name" value="dTDP_HR_like_SDR_e"/>
    <property type="match status" value="1"/>
</dbReference>
<dbReference type="InterPro" id="IPR036291">
    <property type="entry name" value="NAD(P)-bd_dom_sf"/>
</dbReference>
<dbReference type="GO" id="GO:0008831">
    <property type="term" value="F:dTDP-4-dehydrorhamnose reductase activity"/>
    <property type="evidence" value="ECO:0007669"/>
    <property type="project" value="UniProtKB-EC"/>
</dbReference>
<evidence type="ECO:0000256" key="1">
    <source>
        <dbReference type="ARBA" id="ARBA00010944"/>
    </source>
</evidence>
<keyword evidence="2" id="KW-0560">Oxidoreductase</keyword>
<dbReference type="Pfam" id="PF04321">
    <property type="entry name" value="RmlD_sub_bind"/>
    <property type="match status" value="1"/>
</dbReference>
<comment type="pathway">
    <text evidence="2">Carbohydrate biosynthesis; dTDP-L-rhamnose biosynthesis.</text>
</comment>
<accession>A0A4Q7LXY7</accession>
<dbReference type="EMBL" id="SGWX01000001">
    <property type="protein sequence ID" value="RZS59975.1"/>
    <property type="molecule type" value="Genomic_DNA"/>
</dbReference>
<evidence type="ECO:0000313" key="4">
    <source>
        <dbReference type="EMBL" id="RZS59975.1"/>
    </source>
</evidence>
<dbReference type="PANTHER" id="PTHR10491:SF4">
    <property type="entry name" value="METHIONINE ADENOSYLTRANSFERASE 2 SUBUNIT BETA"/>
    <property type="match status" value="1"/>
</dbReference>
<dbReference type="Gene3D" id="3.90.25.10">
    <property type="entry name" value="UDP-galactose 4-epimerase, domain 1"/>
    <property type="match status" value="1"/>
</dbReference>
<dbReference type="GO" id="GO:0005829">
    <property type="term" value="C:cytosol"/>
    <property type="evidence" value="ECO:0007669"/>
    <property type="project" value="TreeGrafter"/>
</dbReference>
<name>A0A4Q7LXY7_9MICO</name>
<comment type="similarity">
    <text evidence="1 2">Belongs to the dTDP-4-dehydrorhamnose reductase family.</text>
</comment>
<reference evidence="4 5" key="1">
    <citation type="submission" date="2019-02" db="EMBL/GenBank/DDBJ databases">
        <title>Sequencing the genomes of 1000 actinobacteria strains.</title>
        <authorList>
            <person name="Klenk H.-P."/>
        </authorList>
    </citation>
    <scope>NUCLEOTIDE SEQUENCE [LARGE SCALE GENOMIC DNA]</scope>
    <source>
        <strain evidence="4 5">DSM 16932</strain>
    </source>
</reference>
<comment type="caution">
    <text evidence="4">The sequence shown here is derived from an EMBL/GenBank/DDBJ whole genome shotgun (WGS) entry which is preliminary data.</text>
</comment>
<sequence>MNTSATPSSVTLSGRWLVVGAHGMLGQDMVAAARAAGAEVDGVDRQHLDITDAAAALAGVRGYDVVVNCAAWTAVDAAEDQEAAAFAVNAVGAQNLARAAAATGARIVQISTDYVFEGHGSEPYVEDAPMAPVSAYGRTKAAGEWAVRASNPDHLVVRTAWLYGAGGPNFPKTMARLGAERDVLTVVDDQQGQPTWTVDLADLIVRLVAAGAPSGTYHGTASGVVTWNGFAQAVMAAAGLGARVEPVSSAAFAAKAPRPAYSVLGHDALRAVGVAPIGDWAERWKAAAASVLA</sequence>
<evidence type="ECO:0000259" key="3">
    <source>
        <dbReference type="Pfam" id="PF04321"/>
    </source>
</evidence>
<feature type="domain" description="RmlD-like substrate binding" evidence="3">
    <location>
        <begin position="17"/>
        <end position="289"/>
    </location>
</feature>
<dbReference type="UniPathway" id="UPA00124"/>
<keyword evidence="2" id="KW-0521">NADP</keyword>
<dbReference type="Proteomes" id="UP000293852">
    <property type="component" value="Unassembled WGS sequence"/>
</dbReference>
<dbReference type="EC" id="1.1.1.133" evidence="2"/>
<dbReference type="PANTHER" id="PTHR10491">
    <property type="entry name" value="DTDP-4-DEHYDRORHAMNOSE REDUCTASE"/>
    <property type="match status" value="1"/>
</dbReference>
<protein>
    <recommendedName>
        <fullName evidence="2">dTDP-4-dehydrorhamnose reductase</fullName>
        <ecNumber evidence="2">1.1.1.133</ecNumber>
    </recommendedName>
</protein>
<proteinExistence type="inferred from homology"/>
<keyword evidence="5" id="KW-1185">Reference proteome</keyword>
<dbReference type="InterPro" id="IPR029903">
    <property type="entry name" value="RmlD-like-bd"/>
</dbReference>
<evidence type="ECO:0000313" key="5">
    <source>
        <dbReference type="Proteomes" id="UP000293852"/>
    </source>
</evidence>
<dbReference type="Gene3D" id="3.40.50.720">
    <property type="entry name" value="NAD(P)-binding Rossmann-like Domain"/>
    <property type="match status" value="1"/>
</dbReference>
<dbReference type="GO" id="GO:0019305">
    <property type="term" value="P:dTDP-rhamnose biosynthetic process"/>
    <property type="evidence" value="ECO:0007669"/>
    <property type="project" value="UniProtKB-UniPathway"/>
</dbReference>
<comment type="function">
    <text evidence="2">Catalyzes the reduction of dTDP-6-deoxy-L-lyxo-4-hexulose to yield dTDP-L-rhamnose.</text>
</comment>
<evidence type="ECO:0000256" key="2">
    <source>
        <dbReference type="RuleBase" id="RU364082"/>
    </source>
</evidence>
<dbReference type="NCBIfam" id="TIGR01214">
    <property type="entry name" value="rmlD"/>
    <property type="match status" value="1"/>
</dbReference>
<gene>
    <name evidence="4" type="ORF">EV386_0215</name>
</gene>
<dbReference type="RefSeq" id="WP_278025402.1">
    <property type="nucleotide sequence ID" value="NZ_SGWX01000001.1"/>
</dbReference>
<dbReference type="InterPro" id="IPR005913">
    <property type="entry name" value="dTDP_dehydrorham_reduct"/>
</dbReference>